<proteinExistence type="predicted"/>
<organism evidence="1 2">
    <name type="scientific">Allonocardiopsis opalescens</name>
    <dbReference type="NCBI Taxonomy" id="1144618"/>
    <lineage>
        <taxon>Bacteria</taxon>
        <taxon>Bacillati</taxon>
        <taxon>Actinomycetota</taxon>
        <taxon>Actinomycetes</taxon>
        <taxon>Streptosporangiales</taxon>
        <taxon>Allonocardiopsis</taxon>
    </lineage>
</organism>
<sequence>MPNYTHLAEFAGLPVLTFTGEDDPVPPDGPPVAWRVSTLSYEGEPFAEVFARFLEEVDTARLTALIIGCWGFSYDVHADVPLGLLTDRADRFPALRSLFFGEFTQEEAEISWINQTDVSPLLTAFPELTRLRVRGGTALRFSPVEHASLRHLAFETGGLPAEAVHGVLESRLPGLEHLELWLGDENYGGDTTIDDLRPLLDGAPSFPGLRELGLRNAPDTDALVGPLADSALLPRLHTLDLSLGTLGDGGAERLLAAPAFRALRRLDLHGQYLSAAAVERLRAGFADSGVAVELGDQREPYKWRDGSERRYPSVTE</sequence>
<dbReference type="InterPro" id="IPR047722">
    <property type="entry name" value="STM4015-like"/>
</dbReference>
<evidence type="ECO:0008006" key="3">
    <source>
        <dbReference type="Google" id="ProtNLM"/>
    </source>
</evidence>
<dbReference type="RefSeq" id="WP_106252740.1">
    <property type="nucleotide sequence ID" value="NZ_PVZC01000010.1"/>
</dbReference>
<reference evidence="1 2" key="1">
    <citation type="submission" date="2018-03" db="EMBL/GenBank/DDBJ databases">
        <title>Genomic Encyclopedia of Archaeal and Bacterial Type Strains, Phase II (KMG-II): from individual species to whole genera.</title>
        <authorList>
            <person name="Goeker M."/>
        </authorList>
    </citation>
    <scope>NUCLEOTIDE SEQUENCE [LARGE SCALE GENOMIC DNA]</scope>
    <source>
        <strain evidence="1 2">DSM 45601</strain>
    </source>
</reference>
<protein>
    <recommendedName>
        <fullName evidence="3">Leucine rich repeat (LRR) protein</fullName>
    </recommendedName>
</protein>
<dbReference type="SUPFAM" id="SSF52047">
    <property type="entry name" value="RNI-like"/>
    <property type="match status" value="1"/>
</dbReference>
<name>A0A2T0PU81_9ACTN</name>
<comment type="caution">
    <text evidence="1">The sequence shown here is derived from an EMBL/GenBank/DDBJ whole genome shotgun (WGS) entry which is preliminary data.</text>
</comment>
<dbReference type="OrthoDB" id="9781345at2"/>
<dbReference type="Gene3D" id="3.80.10.10">
    <property type="entry name" value="Ribonuclease Inhibitor"/>
    <property type="match status" value="1"/>
</dbReference>
<keyword evidence="2" id="KW-1185">Reference proteome</keyword>
<dbReference type="NCBIfam" id="NF038076">
    <property type="entry name" value="fam_STM4015"/>
    <property type="match status" value="1"/>
</dbReference>
<evidence type="ECO:0000313" key="1">
    <source>
        <dbReference type="EMBL" id="PRX92459.1"/>
    </source>
</evidence>
<gene>
    <name evidence="1" type="ORF">CLV72_110220</name>
</gene>
<dbReference type="Proteomes" id="UP000237846">
    <property type="component" value="Unassembled WGS sequence"/>
</dbReference>
<dbReference type="AlphaFoldDB" id="A0A2T0PU81"/>
<accession>A0A2T0PU81</accession>
<evidence type="ECO:0000313" key="2">
    <source>
        <dbReference type="Proteomes" id="UP000237846"/>
    </source>
</evidence>
<dbReference type="EMBL" id="PVZC01000010">
    <property type="protein sequence ID" value="PRX92459.1"/>
    <property type="molecule type" value="Genomic_DNA"/>
</dbReference>
<dbReference type="InterPro" id="IPR032675">
    <property type="entry name" value="LRR_dom_sf"/>
</dbReference>